<evidence type="ECO:0000256" key="1">
    <source>
        <dbReference type="SAM" id="MobiDB-lite"/>
    </source>
</evidence>
<organism evidence="3 4">
    <name type="scientific">Micromonospora sicca</name>
    <dbReference type="NCBI Taxonomy" id="2202420"/>
    <lineage>
        <taxon>Bacteria</taxon>
        <taxon>Bacillati</taxon>
        <taxon>Actinomycetota</taxon>
        <taxon>Actinomycetes</taxon>
        <taxon>Micromonosporales</taxon>
        <taxon>Micromonosporaceae</taxon>
        <taxon>Micromonospora</taxon>
    </lineage>
</organism>
<evidence type="ECO:0000313" key="3">
    <source>
        <dbReference type="EMBL" id="MDZ5494366.1"/>
    </source>
</evidence>
<gene>
    <name evidence="3" type="ORF">U2F25_33815</name>
</gene>
<sequence length="83" mass="8839">MRSVQPHGSWEKQMAGHPREPEPGTGVPRWVKILGIVALVLLVIFVIAQVTGVAGEHRPGRHLPGGHGISAPPAIGRPVPGHW</sequence>
<accession>A0ABU5JP43</accession>
<feature type="region of interest" description="Disordered" evidence="1">
    <location>
        <begin position="1"/>
        <end position="25"/>
    </location>
</feature>
<evidence type="ECO:0000313" key="4">
    <source>
        <dbReference type="Proteomes" id="UP001290101"/>
    </source>
</evidence>
<keyword evidence="2" id="KW-0812">Transmembrane</keyword>
<name>A0ABU5JP43_9ACTN</name>
<keyword evidence="2" id="KW-0472">Membrane</keyword>
<dbReference type="EMBL" id="JAXOTQ010000071">
    <property type="protein sequence ID" value="MDZ5494366.1"/>
    <property type="molecule type" value="Genomic_DNA"/>
</dbReference>
<reference evidence="3 4" key="1">
    <citation type="submission" date="2023-12" db="EMBL/GenBank/DDBJ databases">
        <title>Micromonospora sp. nov., isolated from Atacama Desert.</title>
        <authorList>
            <person name="Carro L."/>
            <person name="Golinska P."/>
            <person name="Klenk H.-P."/>
            <person name="Goodfellow M."/>
        </authorList>
    </citation>
    <scope>NUCLEOTIDE SEQUENCE [LARGE SCALE GENOMIC DNA]</scope>
    <source>
        <strain evidence="3 4">4G53</strain>
    </source>
</reference>
<dbReference type="Proteomes" id="UP001290101">
    <property type="component" value="Unassembled WGS sequence"/>
</dbReference>
<protein>
    <submittedName>
        <fullName evidence="3">Uncharacterized protein</fullName>
    </submittedName>
</protein>
<feature type="transmembrane region" description="Helical" evidence="2">
    <location>
        <begin position="33"/>
        <end position="54"/>
    </location>
</feature>
<keyword evidence="2" id="KW-1133">Transmembrane helix</keyword>
<comment type="caution">
    <text evidence="3">The sequence shown here is derived from an EMBL/GenBank/DDBJ whole genome shotgun (WGS) entry which is preliminary data.</text>
</comment>
<evidence type="ECO:0000256" key="2">
    <source>
        <dbReference type="SAM" id="Phobius"/>
    </source>
</evidence>
<feature type="region of interest" description="Disordered" evidence="1">
    <location>
        <begin position="56"/>
        <end position="83"/>
    </location>
</feature>
<keyword evidence="4" id="KW-1185">Reference proteome</keyword>
<dbReference type="RefSeq" id="WP_322443833.1">
    <property type="nucleotide sequence ID" value="NZ_JAXOTQ010000071.1"/>
</dbReference>
<proteinExistence type="predicted"/>